<organism evidence="1 2">
    <name type="scientific">Pterulicium gracile</name>
    <dbReference type="NCBI Taxonomy" id="1884261"/>
    <lineage>
        <taxon>Eukaryota</taxon>
        <taxon>Fungi</taxon>
        <taxon>Dikarya</taxon>
        <taxon>Basidiomycota</taxon>
        <taxon>Agaricomycotina</taxon>
        <taxon>Agaricomycetes</taxon>
        <taxon>Agaricomycetidae</taxon>
        <taxon>Agaricales</taxon>
        <taxon>Pleurotineae</taxon>
        <taxon>Pterulaceae</taxon>
        <taxon>Pterulicium</taxon>
    </lineage>
</organism>
<sequence length="334" mass="37803">MLYFFGAGPAVFLDYLPPVYHRNVCKLIMGQQILSQHSISRAEIKRAHKILIEFNNEFETLYYQRKAHRLDWVCHSVHAVSHLAPDTLVTGPGPYKNQWPLERMIGVYANLLQCAINSAQIKTARAIIHALSCNPWDQLPRGAMNIGSGYILLRAKNDLHDILPCESAAIEAATDSRPGAVIRWARVQLPNGQIARSRWKEALKPVEKLRTSCNVQIRNTDDSISYAEVLYFFQLNVNSAERTYAMGCMYGAADGDLPRISHGAFYLVTKPADITCTVVRNVCQLLSVVAIAPHCIQRYTLSRKLRRYGDRSVEAWTYEERWFLVEKPGLKIAG</sequence>
<dbReference type="OrthoDB" id="2669721at2759"/>
<dbReference type="EMBL" id="ML178837">
    <property type="protein sequence ID" value="TFK98789.1"/>
    <property type="molecule type" value="Genomic_DNA"/>
</dbReference>
<reference evidence="1 2" key="1">
    <citation type="journal article" date="2019" name="Nat. Ecol. Evol.">
        <title>Megaphylogeny resolves global patterns of mushroom evolution.</title>
        <authorList>
            <person name="Varga T."/>
            <person name="Krizsan K."/>
            <person name="Foldi C."/>
            <person name="Dima B."/>
            <person name="Sanchez-Garcia M."/>
            <person name="Sanchez-Ramirez S."/>
            <person name="Szollosi G.J."/>
            <person name="Szarkandi J.G."/>
            <person name="Papp V."/>
            <person name="Albert L."/>
            <person name="Andreopoulos W."/>
            <person name="Angelini C."/>
            <person name="Antonin V."/>
            <person name="Barry K.W."/>
            <person name="Bougher N.L."/>
            <person name="Buchanan P."/>
            <person name="Buyck B."/>
            <person name="Bense V."/>
            <person name="Catcheside P."/>
            <person name="Chovatia M."/>
            <person name="Cooper J."/>
            <person name="Damon W."/>
            <person name="Desjardin D."/>
            <person name="Finy P."/>
            <person name="Geml J."/>
            <person name="Haridas S."/>
            <person name="Hughes K."/>
            <person name="Justo A."/>
            <person name="Karasinski D."/>
            <person name="Kautmanova I."/>
            <person name="Kiss B."/>
            <person name="Kocsube S."/>
            <person name="Kotiranta H."/>
            <person name="LaButti K.M."/>
            <person name="Lechner B.E."/>
            <person name="Liimatainen K."/>
            <person name="Lipzen A."/>
            <person name="Lukacs Z."/>
            <person name="Mihaltcheva S."/>
            <person name="Morgado L.N."/>
            <person name="Niskanen T."/>
            <person name="Noordeloos M.E."/>
            <person name="Ohm R.A."/>
            <person name="Ortiz-Santana B."/>
            <person name="Ovrebo C."/>
            <person name="Racz N."/>
            <person name="Riley R."/>
            <person name="Savchenko A."/>
            <person name="Shiryaev A."/>
            <person name="Soop K."/>
            <person name="Spirin V."/>
            <person name="Szebenyi C."/>
            <person name="Tomsovsky M."/>
            <person name="Tulloss R.E."/>
            <person name="Uehling J."/>
            <person name="Grigoriev I.V."/>
            <person name="Vagvolgyi C."/>
            <person name="Papp T."/>
            <person name="Martin F.M."/>
            <person name="Miettinen O."/>
            <person name="Hibbett D.S."/>
            <person name="Nagy L.G."/>
        </authorList>
    </citation>
    <scope>NUCLEOTIDE SEQUENCE [LARGE SCALE GENOMIC DNA]</scope>
    <source>
        <strain evidence="1 2">CBS 309.79</strain>
    </source>
</reference>
<accession>A0A5C3QCK6</accession>
<protein>
    <submittedName>
        <fullName evidence="1">Uncharacterized protein</fullName>
    </submittedName>
</protein>
<evidence type="ECO:0000313" key="1">
    <source>
        <dbReference type="EMBL" id="TFK98789.1"/>
    </source>
</evidence>
<evidence type="ECO:0000313" key="2">
    <source>
        <dbReference type="Proteomes" id="UP000305067"/>
    </source>
</evidence>
<proteinExistence type="predicted"/>
<keyword evidence="2" id="KW-1185">Reference proteome</keyword>
<dbReference type="AlphaFoldDB" id="A0A5C3QCK6"/>
<gene>
    <name evidence="1" type="ORF">BDV98DRAFT_627702</name>
</gene>
<feature type="non-terminal residue" evidence="1">
    <location>
        <position position="334"/>
    </location>
</feature>
<name>A0A5C3QCK6_9AGAR</name>
<dbReference type="Proteomes" id="UP000305067">
    <property type="component" value="Unassembled WGS sequence"/>
</dbReference>